<reference evidence="3" key="1">
    <citation type="submission" date="2023-06" db="EMBL/GenBank/DDBJ databases">
        <title>Robiginitalea aurantiacus sp. nov. and Algoriphagus sediminis sp. nov., isolated from coastal sediment.</title>
        <authorList>
            <person name="Zhou Z.Y."/>
            <person name="An J."/>
            <person name="Jia Y.W."/>
            <person name="Du Z.J."/>
        </authorList>
    </citation>
    <scope>NUCLEOTIDE SEQUENCE</scope>
    <source>
        <strain evidence="3">M39</strain>
    </source>
</reference>
<evidence type="ECO:0000313" key="4">
    <source>
        <dbReference type="Proteomes" id="UP001174839"/>
    </source>
</evidence>
<evidence type="ECO:0000256" key="1">
    <source>
        <dbReference type="SAM" id="MobiDB-lite"/>
    </source>
</evidence>
<organism evidence="3 4">
    <name type="scientific">Robiginitalea aurantiaca</name>
    <dbReference type="NCBI Taxonomy" id="3056915"/>
    <lineage>
        <taxon>Bacteria</taxon>
        <taxon>Pseudomonadati</taxon>
        <taxon>Bacteroidota</taxon>
        <taxon>Flavobacteriia</taxon>
        <taxon>Flavobacteriales</taxon>
        <taxon>Flavobacteriaceae</taxon>
        <taxon>Robiginitalea</taxon>
    </lineage>
</organism>
<keyword evidence="4" id="KW-1185">Reference proteome</keyword>
<comment type="caution">
    <text evidence="3">The sequence shown here is derived from an EMBL/GenBank/DDBJ whole genome shotgun (WGS) entry which is preliminary data.</text>
</comment>
<evidence type="ECO:0000256" key="2">
    <source>
        <dbReference type="SAM" id="SignalP"/>
    </source>
</evidence>
<feature type="region of interest" description="Disordered" evidence="1">
    <location>
        <begin position="36"/>
        <end position="67"/>
    </location>
</feature>
<dbReference type="EMBL" id="JAUDUY010000001">
    <property type="protein sequence ID" value="MDM9630028.1"/>
    <property type="molecule type" value="Genomic_DNA"/>
</dbReference>
<dbReference type="RefSeq" id="WP_289723393.1">
    <property type="nucleotide sequence ID" value="NZ_JAUDUY010000001.1"/>
</dbReference>
<dbReference type="Proteomes" id="UP001174839">
    <property type="component" value="Unassembled WGS sequence"/>
</dbReference>
<feature type="signal peptide" evidence="2">
    <location>
        <begin position="1"/>
        <end position="18"/>
    </location>
</feature>
<feature type="chain" id="PRO_5045565514" description="Secreted protein" evidence="2">
    <location>
        <begin position="19"/>
        <end position="67"/>
    </location>
</feature>
<gene>
    <name evidence="3" type="ORF">QU605_01000</name>
</gene>
<name>A0ABT7WAT8_9FLAO</name>
<protein>
    <recommendedName>
        <fullName evidence="5">Secreted protein</fullName>
    </recommendedName>
</protein>
<accession>A0ABT7WAT8</accession>
<sequence>MKRCLFFFLALVVAISLALLTESPVVDDLQDQTASNYIKDDMQSPEVPEEGTAVDLADAYGSQPQNP</sequence>
<evidence type="ECO:0008006" key="5">
    <source>
        <dbReference type="Google" id="ProtNLM"/>
    </source>
</evidence>
<proteinExistence type="predicted"/>
<evidence type="ECO:0000313" key="3">
    <source>
        <dbReference type="EMBL" id="MDM9630028.1"/>
    </source>
</evidence>
<keyword evidence="2" id="KW-0732">Signal</keyword>